<dbReference type="Proteomes" id="UP001152607">
    <property type="component" value="Unassembled WGS sequence"/>
</dbReference>
<proteinExistence type="predicted"/>
<organism evidence="1 2">
    <name type="scientific">Periconia digitata</name>
    <dbReference type="NCBI Taxonomy" id="1303443"/>
    <lineage>
        <taxon>Eukaryota</taxon>
        <taxon>Fungi</taxon>
        <taxon>Dikarya</taxon>
        <taxon>Ascomycota</taxon>
        <taxon>Pezizomycotina</taxon>
        <taxon>Dothideomycetes</taxon>
        <taxon>Pleosporomycetidae</taxon>
        <taxon>Pleosporales</taxon>
        <taxon>Massarineae</taxon>
        <taxon>Periconiaceae</taxon>
        <taxon>Periconia</taxon>
    </lineage>
</organism>
<comment type="caution">
    <text evidence="1">The sequence shown here is derived from an EMBL/GenBank/DDBJ whole genome shotgun (WGS) entry which is preliminary data.</text>
</comment>
<gene>
    <name evidence="1" type="ORF">PDIGIT_LOCUS8390</name>
</gene>
<sequence length="163" mass="17903">MAYITDPIITQTAIAHGHTAAELQSHGSRAASVQDIGSTIHVTHRMSLIIRRQPTITNGHHAPLTHLGHHSNPSHDHAYNLICSLVMWSFCGQAASCNVRNDFVGLGIVIHMYAVVMRRGIKGIRLCPHALLHSYMHLLTSSGGCSRKFALIQYRSGGFSFQE</sequence>
<evidence type="ECO:0000313" key="1">
    <source>
        <dbReference type="EMBL" id="CAI6335310.1"/>
    </source>
</evidence>
<dbReference type="AlphaFoldDB" id="A0A9W4UG36"/>
<reference evidence="1" key="1">
    <citation type="submission" date="2023-01" db="EMBL/GenBank/DDBJ databases">
        <authorList>
            <person name="Van Ghelder C."/>
            <person name="Rancurel C."/>
        </authorList>
    </citation>
    <scope>NUCLEOTIDE SEQUENCE</scope>
    <source>
        <strain evidence="1">CNCM I-4278</strain>
    </source>
</reference>
<dbReference type="EMBL" id="CAOQHR010000005">
    <property type="protein sequence ID" value="CAI6335310.1"/>
    <property type="molecule type" value="Genomic_DNA"/>
</dbReference>
<keyword evidence="2" id="KW-1185">Reference proteome</keyword>
<evidence type="ECO:0000313" key="2">
    <source>
        <dbReference type="Proteomes" id="UP001152607"/>
    </source>
</evidence>
<protein>
    <submittedName>
        <fullName evidence="1">Uncharacterized protein</fullName>
    </submittedName>
</protein>
<accession>A0A9W4UG36</accession>
<name>A0A9W4UG36_9PLEO</name>